<dbReference type="SMART" id="SM00822">
    <property type="entry name" value="PKS_KR"/>
    <property type="match status" value="1"/>
</dbReference>
<sequence>MSPDQASAWRLDGRRAVITGGSSGIGLSLAHELAGLGADLVLVARDPERLEQARLSVSGQFPERQIDVRPADLARAEDRERLAEAIDGPVHVLVNNAGINIRKPVSELSLEEYERVQAVNLTACFDLCRRLLPRLRESAPACVVNNASVAGLTHLRTGAPYGVSKAGLIQLTRNLAVEWAADDIRVNAVAPWYIATPLANQVLSDPAYRESVLARTPMKRVGRVEECARAMAFLCLPAASYITGHCLSVDGGFSVYGF</sequence>
<dbReference type="PANTHER" id="PTHR42898:SF6">
    <property type="entry name" value="NADP-DEPENDENT MANNITOL DEHYDROGENASE"/>
    <property type="match status" value="1"/>
</dbReference>
<dbReference type="EMBL" id="JAZHOG010000003">
    <property type="protein sequence ID" value="MEJ8567101.1"/>
    <property type="molecule type" value="Genomic_DNA"/>
</dbReference>
<dbReference type="Proteomes" id="UP001359886">
    <property type="component" value="Unassembled WGS sequence"/>
</dbReference>
<protein>
    <submittedName>
        <fullName evidence="4">SDR family oxidoreductase</fullName>
    </submittedName>
</protein>
<proteinExistence type="inferred from homology"/>
<dbReference type="PRINTS" id="PR00081">
    <property type="entry name" value="GDHRDH"/>
</dbReference>
<keyword evidence="2" id="KW-0560">Oxidoreductase</keyword>
<evidence type="ECO:0000256" key="2">
    <source>
        <dbReference type="ARBA" id="ARBA00023002"/>
    </source>
</evidence>
<dbReference type="Pfam" id="PF13561">
    <property type="entry name" value="adh_short_C2"/>
    <property type="match status" value="1"/>
</dbReference>
<dbReference type="InterPro" id="IPR002347">
    <property type="entry name" value="SDR_fam"/>
</dbReference>
<dbReference type="InterPro" id="IPR057326">
    <property type="entry name" value="KR_dom"/>
</dbReference>
<feature type="domain" description="Ketoreductase" evidence="3">
    <location>
        <begin position="14"/>
        <end position="163"/>
    </location>
</feature>
<reference evidence="4 5" key="1">
    <citation type="submission" date="2024-02" db="EMBL/GenBank/DDBJ databases">
        <title>A novel Wenzhouxiangellaceae bacterium, isolated from coastal sediments.</title>
        <authorList>
            <person name="Du Z.-J."/>
            <person name="Ye Y.-Q."/>
            <person name="Zhang X.-Y."/>
        </authorList>
    </citation>
    <scope>NUCLEOTIDE SEQUENCE [LARGE SCALE GENOMIC DNA]</scope>
    <source>
        <strain evidence="4 5">CH-27</strain>
    </source>
</reference>
<evidence type="ECO:0000313" key="5">
    <source>
        <dbReference type="Proteomes" id="UP001359886"/>
    </source>
</evidence>
<dbReference type="FunFam" id="3.40.50.720:FF:000084">
    <property type="entry name" value="Short-chain dehydrogenase reductase"/>
    <property type="match status" value="1"/>
</dbReference>
<dbReference type="PANTHER" id="PTHR42898">
    <property type="entry name" value="TROPINONE REDUCTASE"/>
    <property type="match status" value="1"/>
</dbReference>
<dbReference type="SUPFAM" id="SSF51735">
    <property type="entry name" value="NAD(P)-binding Rossmann-fold domains"/>
    <property type="match status" value="1"/>
</dbReference>
<accession>A0AAW9RHY3</accession>
<dbReference type="InterPro" id="IPR045000">
    <property type="entry name" value="TR"/>
</dbReference>
<dbReference type="PRINTS" id="PR00080">
    <property type="entry name" value="SDRFAMILY"/>
</dbReference>
<dbReference type="NCBIfam" id="NF006693">
    <property type="entry name" value="PRK09242.1"/>
    <property type="match status" value="1"/>
</dbReference>
<dbReference type="Gene3D" id="3.40.50.720">
    <property type="entry name" value="NAD(P)-binding Rossmann-like Domain"/>
    <property type="match status" value="1"/>
</dbReference>
<dbReference type="GO" id="GO:0016491">
    <property type="term" value="F:oxidoreductase activity"/>
    <property type="evidence" value="ECO:0007669"/>
    <property type="project" value="UniProtKB-KW"/>
</dbReference>
<dbReference type="InterPro" id="IPR020904">
    <property type="entry name" value="Sc_DH/Rdtase_CS"/>
</dbReference>
<gene>
    <name evidence="4" type="ORF">V3330_05640</name>
</gene>
<evidence type="ECO:0000256" key="1">
    <source>
        <dbReference type="ARBA" id="ARBA00006484"/>
    </source>
</evidence>
<keyword evidence="5" id="KW-1185">Reference proteome</keyword>
<comment type="similarity">
    <text evidence="1">Belongs to the short-chain dehydrogenases/reductases (SDR) family.</text>
</comment>
<organism evidence="4 5">
    <name type="scientific">Elongatibacter sediminis</name>
    <dbReference type="NCBI Taxonomy" id="3119006"/>
    <lineage>
        <taxon>Bacteria</taxon>
        <taxon>Pseudomonadati</taxon>
        <taxon>Pseudomonadota</taxon>
        <taxon>Gammaproteobacteria</taxon>
        <taxon>Chromatiales</taxon>
        <taxon>Wenzhouxiangellaceae</taxon>
        <taxon>Elongatibacter</taxon>
    </lineage>
</organism>
<dbReference type="AlphaFoldDB" id="A0AAW9RHY3"/>
<comment type="caution">
    <text evidence="4">The sequence shown here is derived from an EMBL/GenBank/DDBJ whole genome shotgun (WGS) entry which is preliminary data.</text>
</comment>
<name>A0AAW9RHY3_9GAMM</name>
<evidence type="ECO:0000313" key="4">
    <source>
        <dbReference type="EMBL" id="MEJ8567101.1"/>
    </source>
</evidence>
<dbReference type="InterPro" id="IPR036291">
    <property type="entry name" value="NAD(P)-bd_dom_sf"/>
</dbReference>
<dbReference type="PROSITE" id="PS00061">
    <property type="entry name" value="ADH_SHORT"/>
    <property type="match status" value="1"/>
</dbReference>
<evidence type="ECO:0000259" key="3">
    <source>
        <dbReference type="SMART" id="SM00822"/>
    </source>
</evidence>